<comment type="caution">
    <text evidence="2">The sequence shown here is derived from an EMBL/GenBank/DDBJ whole genome shotgun (WGS) entry which is preliminary data.</text>
</comment>
<evidence type="ECO:0000256" key="1">
    <source>
        <dbReference type="SAM" id="Phobius"/>
    </source>
</evidence>
<keyword evidence="1" id="KW-0812">Transmembrane</keyword>
<keyword evidence="1" id="KW-0472">Membrane</keyword>
<sequence length="155" mass="17527">MQTLLDQLSSGKVVAVVGDLIMVMFLFFAGFNLPAAAIPDRYRWLYDATSQRCSLSILVSLVSGNFLEDPVHDEIMRGTLTCDRNVRFIPYGFHRRQCITRQSSTTWTTPPTSSQRCVNRLLLRLSLLEVSPVLRVTIWMESPADTCICWSVVPV</sequence>
<feature type="transmembrane region" description="Helical" evidence="1">
    <location>
        <begin position="13"/>
        <end position="33"/>
    </location>
</feature>
<dbReference type="Proteomes" id="UP001162060">
    <property type="component" value="Unassembled WGS sequence"/>
</dbReference>
<dbReference type="EMBL" id="CAKLBY020000223">
    <property type="protein sequence ID" value="CAK7935987.1"/>
    <property type="molecule type" value="Genomic_DNA"/>
</dbReference>
<name>A0AAV1UQP0_9STRA</name>
<evidence type="ECO:0000313" key="2">
    <source>
        <dbReference type="EMBL" id="CAK7935987.1"/>
    </source>
</evidence>
<proteinExistence type="predicted"/>
<protein>
    <submittedName>
        <fullName evidence="2">Uncharacterized protein</fullName>
    </submittedName>
</protein>
<gene>
    <name evidence="2" type="ORF">PM001_LOCUS21137</name>
</gene>
<dbReference type="AlphaFoldDB" id="A0AAV1UQP0"/>
<organism evidence="2 3">
    <name type="scientific">Peronospora matthiolae</name>
    <dbReference type="NCBI Taxonomy" id="2874970"/>
    <lineage>
        <taxon>Eukaryota</taxon>
        <taxon>Sar</taxon>
        <taxon>Stramenopiles</taxon>
        <taxon>Oomycota</taxon>
        <taxon>Peronosporomycetes</taxon>
        <taxon>Peronosporales</taxon>
        <taxon>Peronosporaceae</taxon>
        <taxon>Peronospora</taxon>
    </lineage>
</organism>
<accession>A0AAV1UQP0</accession>
<keyword evidence="1" id="KW-1133">Transmembrane helix</keyword>
<evidence type="ECO:0000313" key="3">
    <source>
        <dbReference type="Proteomes" id="UP001162060"/>
    </source>
</evidence>
<reference evidence="2" key="1">
    <citation type="submission" date="2024-01" db="EMBL/GenBank/DDBJ databases">
        <authorList>
            <person name="Webb A."/>
        </authorList>
    </citation>
    <scope>NUCLEOTIDE SEQUENCE</scope>
    <source>
        <strain evidence="2">Pm1</strain>
    </source>
</reference>